<feature type="compositionally biased region" description="Gly residues" evidence="16">
    <location>
        <begin position="227"/>
        <end position="240"/>
    </location>
</feature>
<evidence type="ECO:0000256" key="2">
    <source>
        <dbReference type="ARBA" id="ARBA00007280"/>
    </source>
</evidence>
<evidence type="ECO:0000256" key="3">
    <source>
        <dbReference type="ARBA" id="ARBA00020448"/>
    </source>
</evidence>
<gene>
    <name evidence="19" type="primary">LOC101383697</name>
</gene>
<organism evidence="18 19">
    <name type="scientific">Odobenus rosmarus divergens</name>
    <name type="common">Pacific walrus</name>
    <dbReference type="NCBI Taxonomy" id="9708"/>
    <lineage>
        <taxon>Eukaryota</taxon>
        <taxon>Metazoa</taxon>
        <taxon>Chordata</taxon>
        <taxon>Craniata</taxon>
        <taxon>Vertebrata</taxon>
        <taxon>Euteleostomi</taxon>
        <taxon>Mammalia</taxon>
        <taxon>Eutheria</taxon>
        <taxon>Laurasiatheria</taxon>
        <taxon>Carnivora</taxon>
        <taxon>Caniformia</taxon>
        <taxon>Pinnipedia</taxon>
        <taxon>Odobenidae</taxon>
        <taxon>Odobenus</taxon>
    </lineage>
</organism>
<feature type="transmembrane region" description="Helical" evidence="17">
    <location>
        <begin position="343"/>
        <end position="361"/>
    </location>
</feature>
<keyword evidence="11" id="KW-1064">Adaptive immunity</keyword>
<keyword evidence="4" id="KW-1003">Cell membrane</keyword>
<dbReference type="PROSITE" id="PS51055">
    <property type="entry name" value="ITAM_1"/>
    <property type="match status" value="2"/>
</dbReference>
<evidence type="ECO:0000256" key="11">
    <source>
        <dbReference type="ARBA" id="ARBA00023130"/>
    </source>
</evidence>
<dbReference type="GO" id="GO:0004888">
    <property type="term" value="F:transmembrane signaling receptor activity"/>
    <property type="evidence" value="ECO:0007669"/>
    <property type="project" value="InterPro"/>
</dbReference>
<evidence type="ECO:0000313" key="18">
    <source>
        <dbReference type="Proteomes" id="UP000245340"/>
    </source>
</evidence>
<dbReference type="InterPro" id="IPR024128">
    <property type="entry name" value="T-cell_CD3_zeta"/>
</dbReference>
<keyword evidence="7" id="KW-0732">Signal</keyword>
<evidence type="ECO:0000256" key="6">
    <source>
        <dbReference type="ARBA" id="ARBA00022692"/>
    </source>
</evidence>
<feature type="region of interest" description="Disordered" evidence="16">
    <location>
        <begin position="77"/>
        <end position="149"/>
    </location>
</feature>
<evidence type="ECO:0000256" key="1">
    <source>
        <dbReference type="ARBA" id="ARBA00004251"/>
    </source>
</evidence>
<keyword evidence="6 17" id="KW-0812">Transmembrane</keyword>
<comment type="similarity">
    <text evidence="2">Belongs to the CD3Z/FCER1G family.</text>
</comment>
<evidence type="ECO:0000256" key="12">
    <source>
        <dbReference type="ARBA" id="ARBA00023136"/>
    </source>
</evidence>
<dbReference type="Proteomes" id="UP000245340">
    <property type="component" value="Unplaced"/>
</dbReference>
<protein>
    <recommendedName>
        <fullName evidence="3">T-cell surface glycoprotein CD3 zeta chain</fullName>
    </recommendedName>
    <alternativeName>
        <fullName evidence="14">T-cell receptor T3 zeta chain</fullName>
    </alternativeName>
</protein>
<evidence type="ECO:0000256" key="10">
    <source>
        <dbReference type="ARBA" id="ARBA00022989"/>
    </source>
</evidence>
<evidence type="ECO:0000256" key="16">
    <source>
        <dbReference type="SAM" id="MobiDB-lite"/>
    </source>
</evidence>
<evidence type="ECO:0000256" key="4">
    <source>
        <dbReference type="ARBA" id="ARBA00022475"/>
    </source>
</evidence>
<dbReference type="Pfam" id="PF02189">
    <property type="entry name" value="ITAM"/>
    <property type="match status" value="1"/>
</dbReference>
<dbReference type="AlphaFoldDB" id="A0A9B0H106"/>
<feature type="region of interest" description="Disordered" evidence="16">
    <location>
        <begin position="47"/>
        <end position="66"/>
    </location>
</feature>
<feature type="region of interest" description="Disordered" evidence="16">
    <location>
        <begin position="176"/>
        <end position="240"/>
    </location>
</feature>
<evidence type="ECO:0000256" key="9">
    <source>
        <dbReference type="ARBA" id="ARBA00022859"/>
    </source>
</evidence>
<evidence type="ECO:0000256" key="17">
    <source>
        <dbReference type="SAM" id="Phobius"/>
    </source>
</evidence>
<dbReference type="InterPro" id="IPR003110">
    <property type="entry name" value="Phos_immunorcpt_sig_ITAM"/>
</dbReference>
<evidence type="ECO:0000256" key="8">
    <source>
        <dbReference type="ARBA" id="ARBA00022737"/>
    </source>
</evidence>
<proteinExistence type="inferred from homology"/>
<keyword evidence="5" id="KW-0597">Phosphoprotein</keyword>
<dbReference type="SMART" id="SM00077">
    <property type="entry name" value="ITAM"/>
    <property type="match status" value="3"/>
</dbReference>
<feature type="compositionally biased region" description="Basic and acidic residues" evidence="16">
    <location>
        <begin position="103"/>
        <end position="123"/>
    </location>
</feature>
<comment type="subcellular location">
    <subcellularLocation>
        <location evidence="1">Cell membrane</location>
        <topology evidence="1">Single-pass type I membrane protein</topology>
    </subcellularLocation>
</comment>
<dbReference type="PANTHER" id="PTHR10035:SF2">
    <property type="entry name" value="T-CELL SURFACE GLYCOPROTEIN CD3 ZETA CHAIN"/>
    <property type="match status" value="1"/>
</dbReference>
<dbReference type="PANTHER" id="PTHR10035">
    <property type="entry name" value="T-CELL SURFACE GLYCOPROTEIN CD3 ZETA CHAIN"/>
    <property type="match status" value="1"/>
</dbReference>
<keyword evidence="18" id="KW-1185">Reference proteome</keyword>
<evidence type="ECO:0000256" key="5">
    <source>
        <dbReference type="ARBA" id="ARBA00022553"/>
    </source>
</evidence>
<dbReference type="Pfam" id="PF11628">
    <property type="entry name" value="TCR_zetazeta"/>
    <property type="match status" value="1"/>
</dbReference>
<evidence type="ECO:0000256" key="7">
    <source>
        <dbReference type="ARBA" id="ARBA00022729"/>
    </source>
</evidence>
<feature type="compositionally biased region" description="Basic and acidic residues" evidence="16">
    <location>
        <begin position="396"/>
        <end position="408"/>
    </location>
</feature>
<evidence type="ECO:0000256" key="13">
    <source>
        <dbReference type="ARBA" id="ARBA00023170"/>
    </source>
</evidence>
<dbReference type="GO" id="GO:0002250">
    <property type="term" value="P:adaptive immune response"/>
    <property type="evidence" value="ECO:0007669"/>
    <property type="project" value="UniProtKB-KW"/>
</dbReference>
<reference evidence="19" key="1">
    <citation type="submission" date="2025-08" db="UniProtKB">
        <authorList>
            <consortium name="RefSeq"/>
        </authorList>
    </citation>
    <scope>IDENTIFICATION</scope>
</reference>
<feature type="region of interest" description="Disordered" evidence="16">
    <location>
        <begin position="1"/>
        <end position="34"/>
    </location>
</feature>
<keyword evidence="10 17" id="KW-1133">Transmembrane helix</keyword>
<keyword evidence="8" id="KW-0677">Repeat</keyword>
<keyword evidence="13" id="KW-0675">Receptor</keyword>
<evidence type="ECO:0000313" key="19">
    <source>
        <dbReference type="RefSeq" id="XP_004408386.1"/>
    </source>
</evidence>
<dbReference type="InterPro" id="IPR021663">
    <property type="entry name" value="CD3_zeta/IgE_Fc_rcpt_gamma"/>
</dbReference>
<accession>A0A9B0H106</accession>
<keyword evidence="12 17" id="KW-0472">Membrane</keyword>
<feature type="region of interest" description="Disordered" evidence="16">
    <location>
        <begin position="396"/>
        <end position="417"/>
    </location>
</feature>
<name>A0A9B0H106_ODORO</name>
<dbReference type="GO" id="GO:0050852">
    <property type="term" value="P:T cell receptor signaling pathway"/>
    <property type="evidence" value="ECO:0007669"/>
    <property type="project" value="TreeGrafter"/>
</dbReference>
<comment type="function">
    <text evidence="15">Part of the TCR-CD3 complex present on T-lymphocyte cell surface that plays an essential role in adaptive immune response. When antigen presenting cells (APCs) activate T-cell receptor (TCR), TCR-mediated signals are transmitted across the cell membrane by the CD3 chains CD3D, CD3E, CD3G and CD3Z. All CD3 chains contain immunoreceptor tyrosine-based activation motifs (ITAMs) in their cytoplasmic domain. Upon TCR engagement, these motifs become phosphorylated by Src family protein tyrosine kinases LCK and FYN, resulting in the activation of downstream signaling pathways. CD3Z ITAMs phosphorylation creates multiple docking sites for the protein kinase ZAP70 leading to ZAP70 phosphorylation and its conversion into a catalytically active enzyme. Plays an important role in intrathymic T-cell differentiation. Additionally, participates in the activity-dependent synapse formation of retinal ganglion cells (RGCs) in both the retina and dorsal lateral geniculate nucleus (dLGN).</text>
</comment>
<keyword evidence="9" id="KW-0391">Immunity</keyword>
<evidence type="ECO:0000256" key="14">
    <source>
        <dbReference type="ARBA" id="ARBA00030941"/>
    </source>
</evidence>
<sequence length="475" mass="50503">MALVQREPPSPAPGPAQASISHEPTAVSQDPGGCEVFLAGPHVAPHCSRGAGDNSAQHAGSPREYSRVFSELREQRPVVAGGGGGGAAIPSPARHLLGPACRDSPETECSRGSKRKAAVDSERGSLTTSGVPLYESRETPGLPRCSEPGEACCRRRPSPGRLPRVSRAFRSGTRAGTCEHLLGEPERDLLPVAVPAPQGRPPQRSLRPQPPPPESSRGPGRLLSAEGWGGAVRGKGTASGGGRLSLLSLRNLVGDFGAGARRTGALGVAAGNHLSAPGGAFDGPEQEWPPLRPRLLGLGSESHLDFSFHICRTSVQMQGCGVAGPLLDLGAQSFGLLDPKLCYLLDGILFIYGVILTALFLRAKFRRSAAAPQDQQGPNQLYNELNLRGREEYEVLDKRRGLDPETGGKQRKRNPPEVVYNALQKDKMAEAYSEIGIKGENQRRRGKGHDGLYQGLSTATKDTYDALHMQTLPPR</sequence>
<evidence type="ECO:0000256" key="15">
    <source>
        <dbReference type="ARBA" id="ARBA00045360"/>
    </source>
</evidence>
<dbReference type="GO" id="GO:0042105">
    <property type="term" value="C:alpha-beta T cell receptor complex"/>
    <property type="evidence" value="ECO:0007669"/>
    <property type="project" value="TreeGrafter"/>
</dbReference>
<dbReference type="RefSeq" id="XP_004408386.1">
    <property type="nucleotide sequence ID" value="XM_004408329.1"/>
</dbReference>